<proteinExistence type="predicted"/>
<dbReference type="RefSeq" id="WP_104725143.1">
    <property type="nucleotide sequence ID" value="NZ_FZNE01000015.1"/>
</dbReference>
<protein>
    <submittedName>
        <fullName evidence="1">Uncharacterized protein</fullName>
    </submittedName>
</protein>
<comment type="caution">
    <text evidence="1">The sequence shown here is derived from an EMBL/GenBank/DDBJ whole genome shotgun (WGS) entry which is preliminary data.</text>
</comment>
<dbReference type="EMBL" id="NXLU01000003">
    <property type="protein sequence ID" value="RDU69305.1"/>
    <property type="molecule type" value="Genomic_DNA"/>
</dbReference>
<gene>
    <name evidence="1" type="ORF">CQA62_03970</name>
</gene>
<dbReference type="Pfam" id="PF13289">
    <property type="entry name" value="SIR2_2"/>
    <property type="match status" value="1"/>
</dbReference>
<name>A0A3D8IWL6_9HELI</name>
<dbReference type="OrthoDB" id="5368642at2"/>
<keyword evidence="2" id="KW-1185">Reference proteome</keyword>
<evidence type="ECO:0000313" key="1">
    <source>
        <dbReference type="EMBL" id="RDU69305.1"/>
    </source>
</evidence>
<dbReference type="AlphaFoldDB" id="A0A3D8IWL6"/>
<organism evidence="1 2">
    <name type="scientific">Helicobacter cholecystus</name>
    <dbReference type="NCBI Taxonomy" id="45498"/>
    <lineage>
        <taxon>Bacteria</taxon>
        <taxon>Pseudomonadati</taxon>
        <taxon>Campylobacterota</taxon>
        <taxon>Epsilonproteobacteria</taxon>
        <taxon>Campylobacterales</taxon>
        <taxon>Helicobacteraceae</taxon>
        <taxon>Helicobacter</taxon>
    </lineage>
</organism>
<dbReference type="Proteomes" id="UP000257067">
    <property type="component" value="Unassembled WGS sequence"/>
</dbReference>
<reference evidence="1 2" key="1">
    <citation type="submission" date="2018-04" db="EMBL/GenBank/DDBJ databases">
        <title>Novel Campyloabacter and Helicobacter Species and Strains.</title>
        <authorList>
            <person name="Mannion A.J."/>
            <person name="Shen Z."/>
            <person name="Fox J.G."/>
        </authorList>
    </citation>
    <scope>NUCLEOTIDE SEQUENCE [LARGE SCALE GENOMIC DNA]</scope>
    <source>
        <strain evidence="1 2">ATCC 700242</strain>
    </source>
</reference>
<sequence length="413" mass="48384">MNTDNKAQESEETKMFQGTEDLLEKLSENKERVCKIKTILLDLFNVKNLNFLFGAGTSNGAIPTMTDLQEEVEKNLDENEKKIFEKFGKKNLEEILEILYSGKTYLKNNLQDKDNEELETLETLIKRVKSIIFNAINIKIDNKCEDKKKPEVFCNYKNFYKKVTYRNKDLNRVNIFTTNNDLFNERVLDYLNIDYNNGFGGGLSRSFNPARFEYVFSKKMDEGIEKYEPLNHMIYLYKLHGSINWVEAQGHNSFFNIQEINLDSQSERSCGNCLIYPTPLKEGKSLTSPYTDLIREFQKKLSLPNSVLFIIGYSFSDEHINTIIYRALASNNSLSIVIFADKNKLKEIPLFRINDKRIYIIYGEYEGKKIHYFDYFTQELIPDPKQDDENKINKKFLEMLKREMGGQECLSEK</sequence>
<accession>A0A3D8IWL6</accession>
<evidence type="ECO:0000313" key="2">
    <source>
        <dbReference type="Proteomes" id="UP000257067"/>
    </source>
</evidence>